<evidence type="ECO:0000313" key="3">
    <source>
        <dbReference type="Proteomes" id="UP001431656"/>
    </source>
</evidence>
<protein>
    <recommendedName>
        <fullName evidence="1">Wadjet protein JetD C-terminal domain-containing protein</fullName>
    </recommendedName>
</protein>
<feature type="domain" description="Wadjet protein JetD C-terminal" evidence="1">
    <location>
        <begin position="191"/>
        <end position="341"/>
    </location>
</feature>
<dbReference type="Proteomes" id="UP001431656">
    <property type="component" value="Chromosome"/>
</dbReference>
<organism evidence="2 3">
    <name type="scientific">Brooklawnia propionicigenes</name>
    <dbReference type="NCBI Taxonomy" id="3041175"/>
    <lineage>
        <taxon>Bacteria</taxon>
        <taxon>Bacillati</taxon>
        <taxon>Actinomycetota</taxon>
        <taxon>Actinomycetes</taxon>
        <taxon>Propionibacteriales</taxon>
        <taxon>Propionibacteriaceae</taxon>
        <taxon>Brooklawnia</taxon>
    </lineage>
</organism>
<evidence type="ECO:0000313" key="2">
    <source>
        <dbReference type="EMBL" id="BEH02491.1"/>
    </source>
</evidence>
<dbReference type="EMBL" id="AP028056">
    <property type="protein sequence ID" value="BEH02491.1"/>
    <property type="molecule type" value="Genomic_DNA"/>
</dbReference>
<dbReference type="Pfam" id="PF09983">
    <property type="entry name" value="JetD_C"/>
    <property type="match status" value="1"/>
</dbReference>
<dbReference type="InterPro" id="IPR024534">
    <property type="entry name" value="JetD_C"/>
</dbReference>
<dbReference type="RefSeq" id="WP_286264163.1">
    <property type="nucleotide sequence ID" value="NZ_AP028056.1"/>
</dbReference>
<dbReference type="KEGG" id="broo:brsh051_17720"/>
<gene>
    <name evidence="2" type="ORF">brsh051_17720</name>
</gene>
<keyword evidence="3" id="KW-1185">Reference proteome</keyword>
<reference evidence="2" key="1">
    <citation type="journal article" date="2024" name="Int. J. Syst. Evol. Microbiol.">
        <title>Brooklawnia propionicigenes sp. nov., a facultatively anaerobic, propionate-producing bacterium isolated from a methanogenic reactor treating waste from cattle farms.</title>
        <authorList>
            <person name="Akita Y."/>
            <person name="Ueki A."/>
            <person name="Tonouchi A."/>
            <person name="Sugawara Y."/>
            <person name="Honma S."/>
            <person name="Kaku N."/>
            <person name="Ueki K."/>
        </authorList>
    </citation>
    <scope>NUCLEOTIDE SEQUENCE</scope>
    <source>
        <strain evidence="2">SH051</strain>
    </source>
</reference>
<proteinExistence type="predicted"/>
<dbReference type="AlphaFoldDB" id="A0AAN0K703"/>
<name>A0AAN0K703_9ACTN</name>
<evidence type="ECO:0000259" key="1">
    <source>
        <dbReference type="Pfam" id="PF09983"/>
    </source>
</evidence>
<accession>A0AAN0K703</accession>
<sequence length="352" mass="38586">MSHGRTDLTEQLSAFIGSYPRMRVPLAALREHAIQNDPAFVSDPSARQRLHSSLTELQDRLEISWPKGRTGLDTRALPELPRWVARVAAERTPDRAPIRPRVWPSVLEPAARVATRPDEQDLLTAIASWMAANPTPVVVPMQERSLEITGDEKRFDKLRSTRLFTTGALTLDLLACAPALLPFASTHVDGAGPTQLLVAENSATYQSLTQALFTLPTSTRPDTHVVWGAGRQFPISAEHVLLLDPAPASFLYFGDLDVAGLQIACDADATIHRVTGGHLIPATSLYRAALEYGVPRPDPSNKATPAHHAQLLAWVSAELQDGVEKLLRTRTRIPQESVGLTLLLRCPELLRC</sequence>